<evidence type="ECO:0000313" key="2">
    <source>
        <dbReference type="Proteomes" id="UP000487268"/>
    </source>
</evidence>
<protein>
    <recommendedName>
        <fullName evidence="3">DUF72 domain-containing protein</fullName>
    </recommendedName>
</protein>
<dbReference type="SUPFAM" id="SSF117396">
    <property type="entry name" value="TM1631-like"/>
    <property type="match status" value="1"/>
</dbReference>
<gene>
    <name evidence="1" type="ORF">ACRB68_06510</name>
</gene>
<dbReference type="InterPro" id="IPR002763">
    <property type="entry name" value="DUF72"/>
</dbReference>
<comment type="caution">
    <text evidence="1">The sequence shown here is derived from an EMBL/GenBank/DDBJ whole genome shotgun (WGS) entry which is preliminary data.</text>
</comment>
<dbReference type="Pfam" id="PF01904">
    <property type="entry name" value="DUF72"/>
    <property type="match status" value="1"/>
</dbReference>
<sequence>MPMFVGTSGWQYDDWRGGLYPPGVAKKRWLERYAECFATTENNSAFYYPVGRKTFEGWRARTPDDFVMAVKAGRELTHKRRLKEPAELVAGMVEAARGLGDKLGPMLLQLPPSFRADAGRLDECLACFPKGVRVAVEPRHESWWSDRVRGVLEKHDAALCWADRQDKPVTPLWRTAGWGFLRFHEGTAEPWPIYDEGVLATWLEALGEPGGDVFVYFNNDPGGAAVRNAVQFARRAEAAGWEVTRTPAEFPEELLQPASREWNTPW</sequence>
<dbReference type="OrthoDB" id="9780310at2"/>
<dbReference type="AlphaFoldDB" id="A0A7K0BN59"/>
<dbReference type="RefSeq" id="WP_153530756.1">
    <property type="nucleotide sequence ID" value="NZ_WEGH01000001.1"/>
</dbReference>
<keyword evidence="2" id="KW-1185">Reference proteome</keyword>
<proteinExistence type="predicted"/>
<organism evidence="1 2">
    <name type="scientific">Actinomadura macrotermitis</name>
    <dbReference type="NCBI Taxonomy" id="2585200"/>
    <lineage>
        <taxon>Bacteria</taxon>
        <taxon>Bacillati</taxon>
        <taxon>Actinomycetota</taxon>
        <taxon>Actinomycetes</taxon>
        <taxon>Streptosporangiales</taxon>
        <taxon>Thermomonosporaceae</taxon>
        <taxon>Actinomadura</taxon>
    </lineage>
</organism>
<evidence type="ECO:0000313" key="1">
    <source>
        <dbReference type="EMBL" id="MQY02619.1"/>
    </source>
</evidence>
<dbReference type="PANTHER" id="PTHR30348">
    <property type="entry name" value="UNCHARACTERIZED PROTEIN YECE"/>
    <property type="match status" value="1"/>
</dbReference>
<dbReference type="Proteomes" id="UP000487268">
    <property type="component" value="Unassembled WGS sequence"/>
</dbReference>
<dbReference type="EMBL" id="WEGH01000001">
    <property type="protein sequence ID" value="MQY02619.1"/>
    <property type="molecule type" value="Genomic_DNA"/>
</dbReference>
<reference evidence="1 2" key="1">
    <citation type="submission" date="2019-10" db="EMBL/GenBank/DDBJ databases">
        <title>Actinomadura rubteroloni sp. nov. and Actinomadura macrotermitis sp. nov., isolated from the gut of fungus growing-termite Macrotermes natalensis.</title>
        <authorList>
            <person name="Benndorf R."/>
            <person name="Martin K."/>
            <person name="Kuefner M."/>
            <person name="De Beer W."/>
            <person name="Kaster A.-K."/>
            <person name="Vollmers J."/>
            <person name="Poulsen M."/>
            <person name="Beemelmanns C."/>
        </authorList>
    </citation>
    <scope>NUCLEOTIDE SEQUENCE [LARGE SCALE GENOMIC DNA]</scope>
    <source>
        <strain evidence="1 2">RB68</strain>
    </source>
</reference>
<dbReference type="Gene3D" id="3.20.20.410">
    <property type="entry name" value="Protein of unknown function UPF0759"/>
    <property type="match status" value="1"/>
</dbReference>
<dbReference type="PANTHER" id="PTHR30348:SF4">
    <property type="entry name" value="DUF72 DOMAIN-CONTAINING PROTEIN"/>
    <property type="match status" value="1"/>
</dbReference>
<dbReference type="InterPro" id="IPR036520">
    <property type="entry name" value="UPF0759_sf"/>
</dbReference>
<name>A0A7K0BN59_9ACTN</name>
<accession>A0A7K0BN59</accession>
<evidence type="ECO:0008006" key="3">
    <source>
        <dbReference type="Google" id="ProtNLM"/>
    </source>
</evidence>